<evidence type="ECO:0000256" key="4">
    <source>
        <dbReference type="ARBA" id="ARBA00022692"/>
    </source>
</evidence>
<evidence type="ECO:0000256" key="8">
    <source>
        <dbReference type="SAM" id="Phobius"/>
    </source>
</evidence>
<evidence type="ECO:0000256" key="7">
    <source>
        <dbReference type="ARBA" id="ARBA00023136"/>
    </source>
</evidence>
<keyword evidence="3" id="KW-1003">Cell membrane</keyword>
<evidence type="ECO:0000256" key="2">
    <source>
        <dbReference type="ARBA" id="ARBA00022448"/>
    </source>
</evidence>
<keyword evidence="2" id="KW-0813">Transport</keyword>
<evidence type="ECO:0000256" key="5">
    <source>
        <dbReference type="ARBA" id="ARBA00022970"/>
    </source>
</evidence>
<evidence type="ECO:0000256" key="3">
    <source>
        <dbReference type="ARBA" id="ARBA00022475"/>
    </source>
</evidence>
<keyword evidence="5" id="KW-0029">Amino-acid transport</keyword>
<feature type="domain" description="Amino acid permease/ SLC12A" evidence="9">
    <location>
        <begin position="2"/>
        <end position="110"/>
    </location>
</feature>
<evidence type="ECO:0000259" key="9">
    <source>
        <dbReference type="Pfam" id="PF00324"/>
    </source>
</evidence>
<keyword evidence="11" id="KW-1185">Reference proteome</keyword>
<feature type="transmembrane region" description="Helical" evidence="8">
    <location>
        <begin position="65"/>
        <end position="86"/>
    </location>
</feature>
<reference evidence="10 11" key="1">
    <citation type="submission" date="2011-11" db="EMBL/GenBank/DDBJ databases">
        <title>Complete genome sequence of thermophilic Geobacillus thermoleovorans CCB_US3_UF5.</title>
        <authorList>
            <person name="Muhd Sakaff M.K.L."/>
            <person name="Abdul Rahman A.Y."/>
            <person name="Saito J.A."/>
            <person name="Hou S."/>
            <person name="Alam M."/>
        </authorList>
    </citation>
    <scope>NUCLEOTIDE SEQUENCE [LARGE SCALE GENOMIC DNA]</scope>
    <source>
        <strain evidence="10 11">CCB_US3_UF5</strain>
    </source>
</reference>
<feature type="transmembrane region" description="Helical" evidence="8">
    <location>
        <begin position="92"/>
        <end position="110"/>
    </location>
</feature>
<evidence type="ECO:0000256" key="1">
    <source>
        <dbReference type="ARBA" id="ARBA00004651"/>
    </source>
</evidence>
<keyword evidence="4 8" id="KW-0812">Transmembrane</keyword>
<dbReference type="Pfam" id="PF00324">
    <property type="entry name" value="AA_permease"/>
    <property type="match status" value="1"/>
</dbReference>
<organism evidence="10 11">
    <name type="scientific">Geobacillus thermoleovorans CCB_US3_UF5</name>
    <dbReference type="NCBI Taxonomy" id="1111068"/>
    <lineage>
        <taxon>Bacteria</taxon>
        <taxon>Bacillati</taxon>
        <taxon>Bacillota</taxon>
        <taxon>Bacilli</taxon>
        <taxon>Bacillales</taxon>
        <taxon>Anoxybacillaceae</taxon>
        <taxon>Geobacillus</taxon>
        <taxon>Geobacillus thermoleovorans group</taxon>
    </lineage>
</organism>
<name>A0ABM5MNA8_GEOTH</name>
<evidence type="ECO:0000313" key="11">
    <source>
        <dbReference type="Proteomes" id="UP000005636"/>
    </source>
</evidence>
<dbReference type="PANTHER" id="PTHR43495:SF2">
    <property type="entry name" value="D-SERINE_D-ALANINE_GLYCINE TRANSPORTER"/>
    <property type="match status" value="1"/>
</dbReference>
<keyword evidence="7 8" id="KW-0472">Membrane</keyword>
<sequence>MIATALVMLVGVYLNYVSEKVFQWVTSIATFGAIWTWAVILLSQLKFRKQLSAEQAQRLTFKLPLYPYSSYVSLAFLIGVAALMAYFPDTRIALIIGPAWLLLLTAVYFAKGMHRRQHGQAEEKQAG</sequence>
<dbReference type="Proteomes" id="UP000005636">
    <property type="component" value="Chromosome"/>
</dbReference>
<evidence type="ECO:0000313" key="10">
    <source>
        <dbReference type="EMBL" id="AEV21175.1"/>
    </source>
</evidence>
<evidence type="ECO:0000256" key="6">
    <source>
        <dbReference type="ARBA" id="ARBA00022989"/>
    </source>
</evidence>
<gene>
    <name evidence="10" type="ORF">GTCCBUS3UF5_38770</name>
</gene>
<protein>
    <submittedName>
        <fullName evidence="10">Proline-specific permease</fullName>
    </submittedName>
</protein>
<dbReference type="InterPro" id="IPR004841">
    <property type="entry name" value="AA-permease/SLC12A_dom"/>
</dbReference>
<dbReference type="EMBL" id="CP003125">
    <property type="protein sequence ID" value="AEV21175.1"/>
    <property type="molecule type" value="Genomic_DNA"/>
</dbReference>
<proteinExistence type="predicted"/>
<comment type="subcellular location">
    <subcellularLocation>
        <location evidence="1">Cell membrane</location>
        <topology evidence="1">Multi-pass membrane protein</topology>
    </subcellularLocation>
</comment>
<dbReference type="Gene3D" id="1.20.1740.10">
    <property type="entry name" value="Amino acid/polyamine transporter I"/>
    <property type="match status" value="1"/>
</dbReference>
<feature type="transmembrane region" description="Helical" evidence="8">
    <location>
        <begin position="24"/>
        <end position="45"/>
    </location>
</feature>
<keyword evidence="6 8" id="KW-1133">Transmembrane helix</keyword>
<accession>A0ABM5MNA8</accession>
<dbReference type="PANTHER" id="PTHR43495">
    <property type="entry name" value="GABA PERMEASE"/>
    <property type="match status" value="1"/>
</dbReference>